<feature type="transmembrane region" description="Helical" evidence="8">
    <location>
        <begin position="288"/>
        <end position="308"/>
    </location>
</feature>
<evidence type="ECO:0000313" key="10">
    <source>
        <dbReference type="Proteomes" id="UP000426444"/>
    </source>
</evidence>
<keyword evidence="7 8" id="KW-0472">Membrane</keyword>
<keyword evidence="5 8" id="KW-0812">Transmembrane</keyword>
<proteinExistence type="predicted"/>
<comment type="subcellular location">
    <subcellularLocation>
        <location evidence="1">Cell inner membrane</location>
        <topology evidence="1">Multi-pass membrane protein</topology>
    </subcellularLocation>
</comment>
<feature type="transmembrane region" description="Helical" evidence="8">
    <location>
        <begin position="348"/>
        <end position="370"/>
    </location>
</feature>
<dbReference type="Gene3D" id="1.20.1740.10">
    <property type="entry name" value="Amino acid/polyamine transporter I"/>
    <property type="match status" value="1"/>
</dbReference>
<dbReference type="KEGG" id="salq:SYNTR_1504"/>
<reference evidence="10" key="1">
    <citation type="journal article" date="2019" name="Microbiology">
        <title>Complete Genome Sequence of an Uncultured Bacterium of the Candidate Phylum Bipolaricaulota.</title>
        <authorList>
            <person name="Kadnikov V.V."/>
            <person name="Mardanov A.V."/>
            <person name="Beletsky A.V."/>
            <person name="Frank Y.A."/>
            <person name="Karnachuk O.V."/>
            <person name="Ravin N.V."/>
        </authorList>
    </citation>
    <scope>NUCLEOTIDE SEQUENCE [LARGE SCALE GENOMIC DNA]</scope>
</reference>
<keyword evidence="6 8" id="KW-1133">Transmembrane helix</keyword>
<evidence type="ECO:0000256" key="5">
    <source>
        <dbReference type="ARBA" id="ARBA00022692"/>
    </source>
</evidence>
<evidence type="ECO:0000256" key="4">
    <source>
        <dbReference type="ARBA" id="ARBA00022519"/>
    </source>
</evidence>
<gene>
    <name evidence="9" type="ORF">SYNTR_1504</name>
</gene>
<dbReference type="GO" id="GO:0003333">
    <property type="term" value="P:amino acid transmembrane transport"/>
    <property type="evidence" value="ECO:0007669"/>
    <property type="project" value="InterPro"/>
</dbReference>
<evidence type="ECO:0000256" key="7">
    <source>
        <dbReference type="ARBA" id="ARBA00023136"/>
    </source>
</evidence>
<name>A0A6I6DGH2_9FIRM</name>
<dbReference type="EMBL" id="CP046457">
    <property type="protein sequence ID" value="QGU00098.1"/>
    <property type="molecule type" value="Genomic_DNA"/>
</dbReference>
<dbReference type="InterPro" id="IPR018227">
    <property type="entry name" value="Amino_acid_transport_2"/>
</dbReference>
<dbReference type="Pfam" id="PF03222">
    <property type="entry name" value="Trp_Tyr_perm"/>
    <property type="match status" value="1"/>
</dbReference>
<evidence type="ECO:0008006" key="11">
    <source>
        <dbReference type="Google" id="ProtNLM"/>
    </source>
</evidence>
<feature type="transmembrane region" description="Helical" evidence="8">
    <location>
        <begin position="80"/>
        <end position="101"/>
    </location>
</feature>
<keyword evidence="10" id="KW-1185">Reference proteome</keyword>
<protein>
    <recommendedName>
        <fullName evidence="11">Tyrosine-specific transport protein</fullName>
    </recommendedName>
</protein>
<dbReference type="OrthoDB" id="18749at2"/>
<feature type="transmembrane region" description="Helical" evidence="8">
    <location>
        <begin position="180"/>
        <end position="201"/>
    </location>
</feature>
<evidence type="ECO:0000313" key="9">
    <source>
        <dbReference type="EMBL" id="QGU00098.1"/>
    </source>
</evidence>
<feature type="transmembrane region" description="Helical" evidence="8">
    <location>
        <begin position="213"/>
        <end position="233"/>
    </location>
</feature>
<evidence type="ECO:0000256" key="1">
    <source>
        <dbReference type="ARBA" id="ARBA00004429"/>
    </source>
</evidence>
<keyword evidence="2" id="KW-0813">Transport</keyword>
<feature type="transmembrane region" description="Helical" evidence="8">
    <location>
        <begin position="34"/>
        <end position="60"/>
    </location>
</feature>
<evidence type="ECO:0000256" key="3">
    <source>
        <dbReference type="ARBA" id="ARBA00022475"/>
    </source>
</evidence>
<sequence>MINYKNLFGSLLFGGTVIGAGVLGLPFALAQGGFFSGAILLFLGGFFAYMTSAYIAILAYQQDKILPVQLILKKYLGKNIGILSLASVMFISYGALIAYPLAAGEIFSTLFGWPFWLGALGFIVVMTALVSRRLGQSNKINSAVAITLTVLLLWIIIRSIPSVENQNLMFFSPGGIFDAWGVVVFAFAAQMVIPNVIYYINAPLKDALKVIKGGLIGVGVLYFAFFFVAIGAMGENVTSVATLGLGAEVGREVIVVGQIFAILALMTSFFGIAHSLRLTYERQFKCSRLVSLMLIVIPVVIFDYFLSAGGGEAFVRVLDYAGGIGSALYAGIIPAIIVLLFKDNIKFPFGVIGAYLTIIFYGLTLIYTLFF</sequence>
<dbReference type="GO" id="GO:0005886">
    <property type="term" value="C:plasma membrane"/>
    <property type="evidence" value="ECO:0007669"/>
    <property type="project" value="UniProtKB-SubCell"/>
</dbReference>
<accession>A0A6I6DGH2</accession>
<feature type="transmembrane region" description="Helical" evidence="8">
    <location>
        <begin position="143"/>
        <end position="160"/>
    </location>
</feature>
<keyword evidence="4" id="KW-0997">Cell inner membrane</keyword>
<feature type="transmembrane region" description="Helical" evidence="8">
    <location>
        <begin position="320"/>
        <end position="341"/>
    </location>
</feature>
<feature type="transmembrane region" description="Helical" evidence="8">
    <location>
        <begin position="7"/>
        <end position="28"/>
    </location>
</feature>
<feature type="transmembrane region" description="Helical" evidence="8">
    <location>
        <begin position="113"/>
        <end position="131"/>
    </location>
</feature>
<evidence type="ECO:0000256" key="6">
    <source>
        <dbReference type="ARBA" id="ARBA00022989"/>
    </source>
</evidence>
<evidence type="ECO:0000256" key="2">
    <source>
        <dbReference type="ARBA" id="ARBA00022448"/>
    </source>
</evidence>
<dbReference type="PANTHER" id="PTHR32195">
    <property type="entry name" value="OS07G0662800 PROTEIN"/>
    <property type="match status" value="1"/>
</dbReference>
<feature type="transmembrane region" description="Helical" evidence="8">
    <location>
        <begin position="253"/>
        <end position="276"/>
    </location>
</feature>
<organism evidence="9 10">
    <name type="scientific">Candidatus Syntrophocurvum alkaliphilum</name>
    <dbReference type="NCBI Taxonomy" id="2293317"/>
    <lineage>
        <taxon>Bacteria</taxon>
        <taxon>Bacillati</taxon>
        <taxon>Bacillota</taxon>
        <taxon>Clostridia</taxon>
        <taxon>Eubacteriales</taxon>
        <taxon>Syntrophomonadaceae</taxon>
        <taxon>Candidatus Syntrophocurvum</taxon>
    </lineage>
</organism>
<dbReference type="AlphaFoldDB" id="A0A6I6DGH2"/>
<keyword evidence="3" id="KW-1003">Cell membrane</keyword>
<evidence type="ECO:0000256" key="8">
    <source>
        <dbReference type="SAM" id="Phobius"/>
    </source>
</evidence>
<dbReference type="RefSeq" id="WP_156203921.1">
    <property type="nucleotide sequence ID" value="NZ_CP046457.1"/>
</dbReference>
<dbReference type="PANTHER" id="PTHR32195:SF26">
    <property type="entry name" value="TRYPTOPHAN OR TYROSINE TRANSPORTER PROTEIN"/>
    <property type="match status" value="1"/>
</dbReference>
<dbReference type="Proteomes" id="UP000426444">
    <property type="component" value="Chromosome"/>
</dbReference>